<dbReference type="PROSITE" id="PS51034">
    <property type="entry name" value="ZP_2"/>
    <property type="match status" value="1"/>
</dbReference>
<dbReference type="EMBL" id="CATQJA010000244">
    <property type="protein sequence ID" value="CAJ0558567.1"/>
    <property type="molecule type" value="Genomic_DNA"/>
</dbReference>
<name>A0AA36C4N0_9BILA</name>
<evidence type="ECO:0000313" key="4">
    <source>
        <dbReference type="Proteomes" id="UP001177023"/>
    </source>
</evidence>
<dbReference type="InterPro" id="IPR001507">
    <property type="entry name" value="ZP_dom"/>
</dbReference>
<dbReference type="Proteomes" id="UP001177023">
    <property type="component" value="Unassembled WGS sequence"/>
</dbReference>
<comment type="caution">
    <text evidence="3">The sequence shown here is derived from an EMBL/GenBank/DDBJ whole genome shotgun (WGS) entry which is preliminary data.</text>
</comment>
<evidence type="ECO:0000313" key="3">
    <source>
        <dbReference type="EMBL" id="CAJ0558567.1"/>
    </source>
</evidence>
<feature type="non-terminal residue" evidence="3">
    <location>
        <position position="149"/>
    </location>
</feature>
<keyword evidence="1" id="KW-0732">Signal</keyword>
<reference evidence="3" key="1">
    <citation type="submission" date="2023-06" db="EMBL/GenBank/DDBJ databases">
        <authorList>
            <person name="Delattre M."/>
        </authorList>
    </citation>
    <scope>NUCLEOTIDE SEQUENCE</scope>
    <source>
        <strain evidence="3">AF72</strain>
    </source>
</reference>
<dbReference type="AlphaFoldDB" id="A0AA36C4N0"/>
<dbReference type="PANTHER" id="PTHR22907">
    <property type="entry name" value="GH04558P"/>
    <property type="match status" value="1"/>
</dbReference>
<keyword evidence="4" id="KW-1185">Reference proteome</keyword>
<dbReference type="InterPro" id="IPR057475">
    <property type="entry name" value="CUT_C"/>
</dbReference>
<feature type="domain" description="ZP" evidence="2">
    <location>
        <begin position="1"/>
        <end position="108"/>
    </location>
</feature>
<dbReference type="InterPro" id="IPR051962">
    <property type="entry name" value="Cuticlin"/>
</dbReference>
<dbReference type="Pfam" id="PF25301">
    <property type="entry name" value="CUT_C"/>
    <property type="match status" value="1"/>
</dbReference>
<sequence length="149" mass="16891">MRRATIGQTVYHRWKCVNYDNPFCILVHSCFVESDDGQKVRLVDSNGCSTDRTIMPQLEYVGDLEVGQTSQACSFADRTQVSFQCQISVFPRNGECPAGPKEYDGHHATFYPTTADRLHVTWYGNGDVSESNDKLQITVYTLYNPIDNH</sequence>
<evidence type="ECO:0000259" key="2">
    <source>
        <dbReference type="PROSITE" id="PS51034"/>
    </source>
</evidence>
<organism evidence="3 4">
    <name type="scientific">Mesorhabditis spiculigera</name>
    <dbReference type="NCBI Taxonomy" id="96644"/>
    <lineage>
        <taxon>Eukaryota</taxon>
        <taxon>Metazoa</taxon>
        <taxon>Ecdysozoa</taxon>
        <taxon>Nematoda</taxon>
        <taxon>Chromadorea</taxon>
        <taxon>Rhabditida</taxon>
        <taxon>Rhabditina</taxon>
        <taxon>Rhabditomorpha</taxon>
        <taxon>Rhabditoidea</taxon>
        <taxon>Rhabditidae</taxon>
        <taxon>Mesorhabditinae</taxon>
        <taxon>Mesorhabditis</taxon>
    </lineage>
</organism>
<dbReference type="PANTHER" id="PTHR22907:SF54">
    <property type="entry name" value="GH04558P"/>
    <property type="match status" value="1"/>
</dbReference>
<protein>
    <recommendedName>
        <fullName evidence="2">ZP domain-containing protein</fullName>
    </recommendedName>
</protein>
<gene>
    <name evidence="3" type="ORF">MSPICULIGERA_LOCUS1024</name>
</gene>
<accession>A0AA36C4N0</accession>
<evidence type="ECO:0000256" key="1">
    <source>
        <dbReference type="ARBA" id="ARBA00022729"/>
    </source>
</evidence>
<proteinExistence type="predicted"/>